<comment type="caution">
    <text evidence="1">The sequence shown here is derived from an EMBL/GenBank/DDBJ whole genome shotgun (WGS) entry which is preliminary data.</text>
</comment>
<dbReference type="OrthoDB" id="9133299at2"/>
<sequence length="89" mass="10525">MADLHLHLKGEYFDQIKAGTKTHEFRSCHKWEKRLGGKSFDRIFIKRGYPKTGDVSRIIQRPWMGYERINITHPHFGLEAIEVFAIRVN</sequence>
<reference evidence="1 2" key="1">
    <citation type="submission" date="2018-02" db="EMBL/GenBank/DDBJ databases">
        <title>Solimicrobium silvestre gen. nov., sp. nov., isolated from alpine forest soil.</title>
        <authorList>
            <person name="Margesin R."/>
            <person name="Albuquerque L."/>
            <person name="Zhang D.-C."/>
            <person name="Froufe H.J.C."/>
            <person name="Severino R."/>
            <person name="Roxo I."/>
            <person name="Egas C."/>
            <person name="Da Costa M.S."/>
        </authorList>
    </citation>
    <scope>NUCLEOTIDE SEQUENCE [LARGE SCALE GENOMIC DNA]</scope>
    <source>
        <strain evidence="1 2">S20-91</strain>
    </source>
</reference>
<dbReference type="Gene3D" id="2.30.130.30">
    <property type="entry name" value="Hypothetical protein"/>
    <property type="match status" value="1"/>
</dbReference>
<evidence type="ECO:0008006" key="3">
    <source>
        <dbReference type="Google" id="ProtNLM"/>
    </source>
</evidence>
<gene>
    <name evidence="1" type="ORF">S2091_2159</name>
</gene>
<evidence type="ECO:0000313" key="1">
    <source>
        <dbReference type="EMBL" id="PRC93073.1"/>
    </source>
</evidence>
<dbReference type="RefSeq" id="WP_105531814.1">
    <property type="nucleotide sequence ID" value="NZ_PUGF01000009.1"/>
</dbReference>
<protein>
    <recommendedName>
        <fullName evidence="3">ASCH domain-containing protein</fullName>
    </recommendedName>
</protein>
<dbReference type="EMBL" id="PUGF01000009">
    <property type="protein sequence ID" value="PRC93073.1"/>
    <property type="molecule type" value="Genomic_DNA"/>
</dbReference>
<name>A0A2S9GZE2_9BURK</name>
<dbReference type="Proteomes" id="UP000237839">
    <property type="component" value="Unassembled WGS sequence"/>
</dbReference>
<proteinExistence type="predicted"/>
<evidence type="ECO:0000313" key="2">
    <source>
        <dbReference type="Proteomes" id="UP000237839"/>
    </source>
</evidence>
<dbReference type="AlphaFoldDB" id="A0A2S9GZE2"/>
<accession>A0A2S9GZE2</accession>
<keyword evidence="2" id="KW-1185">Reference proteome</keyword>
<organism evidence="1 2">
    <name type="scientific">Solimicrobium silvestre</name>
    <dbReference type="NCBI Taxonomy" id="2099400"/>
    <lineage>
        <taxon>Bacteria</taxon>
        <taxon>Pseudomonadati</taxon>
        <taxon>Pseudomonadota</taxon>
        <taxon>Betaproteobacteria</taxon>
        <taxon>Burkholderiales</taxon>
        <taxon>Oxalobacteraceae</taxon>
        <taxon>Solimicrobium</taxon>
    </lineage>
</organism>